<dbReference type="Gene3D" id="3.40.50.1820">
    <property type="entry name" value="alpha/beta hydrolase"/>
    <property type="match status" value="1"/>
</dbReference>
<dbReference type="OrthoDB" id="408631at2759"/>
<dbReference type="GO" id="GO:0016787">
    <property type="term" value="F:hydrolase activity"/>
    <property type="evidence" value="ECO:0007669"/>
    <property type="project" value="InterPro"/>
</dbReference>
<sequence length="292" mass="32091">MYILVYIYRKILAVLIRAVVARGMRISANPDGVLQIRSRDAGRHLRAHIYRPATALSPSPVLINFHGSGFLLPLHGSDDEFCRQVSRETVYTVLDVQYRLAPEHPFPAALNDVEDAVNWVLQQPDKFDLARVAISGFSAGGSLAIVASSVLFPRGTFRSVLAFYPPLDLYTDPAAKSPPDPSGKPIPALLSRLFNKCYVPSAYDARDPRISPCYAQPERFPDRVLIVTAAGDTLAGEAEALAAKIEKLPDRQIVCQRMQGCDHAWDKSAVPGTIQDDAKAKAYAMAVEMVMR</sequence>
<dbReference type="EMBL" id="NIDN02000055">
    <property type="protein sequence ID" value="RLL98299.1"/>
    <property type="molecule type" value="Genomic_DNA"/>
</dbReference>
<dbReference type="InterPro" id="IPR029058">
    <property type="entry name" value="AB_hydrolase_fold"/>
</dbReference>
<reference evidence="2 3" key="1">
    <citation type="submission" date="2018-08" db="EMBL/GenBank/DDBJ databases">
        <title>Draft genome sequences of two Aspergillus turcosus clinical strains isolated from bronchoalveolar lavage fluid: one azole-susceptible and the other azole-resistant.</title>
        <authorList>
            <person name="Parent-Michaud M."/>
            <person name="Dufresne P.J."/>
            <person name="Fournier E."/>
            <person name="Martineau C."/>
            <person name="Moreira S."/>
            <person name="Perkins V."/>
            <person name="De Repentigny L."/>
            <person name="Dufresne S.F."/>
        </authorList>
    </citation>
    <scope>NUCLEOTIDE SEQUENCE [LARGE SCALE GENOMIC DNA]</scope>
    <source>
        <strain evidence="2">HMR AF 1038</strain>
    </source>
</reference>
<protein>
    <recommendedName>
        <fullName evidence="1">Alpha/beta hydrolase fold-3 domain-containing protein</fullName>
    </recommendedName>
</protein>
<evidence type="ECO:0000313" key="2">
    <source>
        <dbReference type="EMBL" id="RLL98299.1"/>
    </source>
</evidence>
<dbReference type="InterPro" id="IPR013094">
    <property type="entry name" value="AB_hydrolase_3"/>
</dbReference>
<dbReference type="PANTHER" id="PTHR23024">
    <property type="entry name" value="ARYLACETAMIDE DEACETYLASE"/>
    <property type="match status" value="1"/>
</dbReference>
<comment type="caution">
    <text evidence="2">The sequence shown here is derived from an EMBL/GenBank/DDBJ whole genome shotgun (WGS) entry which is preliminary data.</text>
</comment>
<dbReference type="Pfam" id="PF07859">
    <property type="entry name" value="Abhydrolase_3"/>
    <property type="match status" value="1"/>
</dbReference>
<accession>A0A229YKP8</accession>
<dbReference type="SUPFAM" id="SSF53474">
    <property type="entry name" value="alpha/beta-Hydrolases"/>
    <property type="match status" value="1"/>
</dbReference>
<gene>
    <name evidence="2" type="ORF">CFD26_101051</name>
</gene>
<organism evidence="2 3">
    <name type="scientific">Aspergillus turcosus</name>
    <dbReference type="NCBI Taxonomy" id="1245748"/>
    <lineage>
        <taxon>Eukaryota</taxon>
        <taxon>Fungi</taxon>
        <taxon>Dikarya</taxon>
        <taxon>Ascomycota</taxon>
        <taxon>Pezizomycotina</taxon>
        <taxon>Eurotiomycetes</taxon>
        <taxon>Eurotiomycetidae</taxon>
        <taxon>Eurotiales</taxon>
        <taxon>Aspergillaceae</taxon>
        <taxon>Aspergillus</taxon>
        <taxon>Aspergillus subgen. Fumigati</taxon>
    </lineage>
</organism>
<dbReference type="InterPro" id="IPR050466">
    <property type="entry name" value="Carboxylest/Gibb_receptor"/>
</dbReference>
<dbReference type="PANTHER" id="PTHR23024:SF242">
    <property type="entry name" value="ALPHA_BETA HYDROLASE FOLD-3 DOMAIN-CONTAINING PROTEIN-RELATED"/>
    <property type="match status" value="1"/>
</dbReference>
<evidence type="ECO:0000259" key="1">
    <source>
        <dbReference type="Pfam" id="PF07859"/>
    </source>
</evidence>
<feature type="domain" description="Alpha/beta hydrolase fold-3" evidence="1">
    <location>
        <begin position="62"/>
        <end position="265"/>
    </location>
</feature>
<dbReference type="Proteomes" id="UP000215289">
    <property type="component" value="Unassembled WGS sequence"/>
</dbReference>
<keyword evidence="3" id="KW-1185">Reference proteome</keyword>
<proteinExistence type="predicted"/>
<dbReference type="AlphaFoldDB" id="A0A229YKP8"/>
<dbReference type="STRING" id="1245748.A0A229YKP8"/>
<evidence type="ECO:0000313" key="3">
    <source>
        <dbReference type="Proteomes" id="UP000215289"/>
    </source>
</evidence>
<name>A0A229YKP8_9EURO</name>